<evidence type="ECO:0000256" key="1">
    <source>
        <dbReference type="SAM" id="Phobius"/>
    </source>
</evidence>
<reference evidence="2 3" key="2">
    <citation type="journal article" date="2018" name="New Phytol.">
        <title>High intraspecific genome diversity in the model arbuscular mycorrhizal symbiont Rhizophagus irregularis.</title>
        <authorList>
            <person name="Chen E.C.H."/>
            <person name="Morin E."/>
            <person name="Beaudet D."/>
            <person name="Noel J."/>
            <person name="Yildirir G."/>
            <person name="Ndikumana S."/>
            <person name="Charron P."/>
            <person name="St-Onge C."/>
            <person name="Giorgi J."/>
            <person name="Kruger M."/>
            <person name="Marton T."/>
            <person name="Ropars J."/>
            <person name="Grigoriev I.V."/>
            <person name="Hainaut M."/>
            <person name="Henrissat B."/>
            <person name="Roux C."/>
            <person name="Martin F."/>
            <person name="Corradi N."/>
        </authorList>
    </citation>
    <scope>NUCLEOTIDE SEQUENCE [LARGE SCALE GENOMIC DNA]</scope>
    <source>
        <strain evidence="2 3">DAOM 197198</strain>
    </source>
</reference>
<accession>A0A2P4Q8P2</accession>
<keyword evidence="1" id="KW-0472">Membrane</keyword>
<keyword evidence="3" id="KW-1185">Reference proteome</keyword>
<protein>
    <submittedName>
        <fullName evidence="2">Uncharacterized protein</fullName>
    </submittedName>
</protein>
<sequence length="149" mass="17017">MYITGIAYCGLVEIALLRYIVVGVRSQNCQMISIYIVISSVIIQSKKCAFLFLFIKFRFNLTVMEFFVIILRINCCGNIDIYSILVMYVEVTGLNPPLMYYLNIDVLPKHGLVQTKFRSIALLSKSSSLDCSINEQSEIKSHPFKELNI</sequence>
<comment type="caution">
    <text evidence="2">The sequence shown here is derived from an EMBL/GenBank/DDBJ whole genome shotgun (WGS) entry which is preliminary data.</text>
</comment>
<evidence type="ECO:0000313" key="2">
    <source>
        <dbReference type="EMBL" id="POG74010.1"/>
    </source>
</evidence>
<gene>
    <name evidence="2" type="ORF">GLOIN_2v1839564</name>
</gene>
<organism evidence="2 3">
    <name type="scientific">Rhizophagus irregularis (strain DAOM 181602 / DAOM 197198 / MUCL 43194)</name>
    <name type="common">Arbuscular mycorrhizal fungus</name>
    <name type="synonym">Glomus intraradices</name>
    <dbReference type="NCBI Taxonomy" id="747089"/>
    <lineage>
        <taxon>Eukaryota</taxon>
        <taxon>Fungi</taxon>
        <taxon>Fungi incertae sedis</taxon>
        <taxon>Mucoromycota</taxon>
        <taxon>Glomeromycotina</taxon>
        <taxon>Glomeromycetes</taxon>
        <taxon>Glomerales</taxon>
        <taxon>Glomeraceae</taxon>
        <taxon>Rhizophagus</taxon>
    </lineage>
</organism>
<feature type="transmembrane region" description="Helical" evidence="1">
    <location>
        <begin position="32"/>
        <end position="54"/>
    </location>
</feature>
<reference evidence="2 3" key="1">
    <citation type="journal article" date="2013" name="Proc. Natl. Acad. Sci. U.S.A.">
        <title>Genome of an arbuscular mycorrhizal fungus provides insight into the oldest plant symbiosis.</title>
        <authorList>
            <person name="Tisserant E."/>
            <person name="Malbreil M."/>
            <person name="Kuo A."/>
            <person name="Kohler A."/>
            <person name="Symeonidi A."/>
            <person name="Balestrini R."/>
            <person name="Charron P."/>
            <person name="Duensing N."/>
            <person name="Frei Dit Frey N."/>
            <person name="Gianinazzi-Pearson V."/>
            <person name="Gilbert L.B."/>
            <person name="Handa Y."/>
            <person name="Herr J.R."/>
            <person name="Hijri M."/>
            <person name="Koul R."/>
            <person name="Kawaguchi M."/>
            <person name="Krajinski F."/>
            <person name="Lammers P.J."/>
            <person name="Masclaux F.G."/>
            <person name="Murat C."/>
            <person name="Morin E."/>
            <person name="Ndikumana S."/>
            <person name="Pagni M."/>
            <person name="Petitpierre D."/>
            <person name="Requena N."/>
            <person name="Rosikiewicz P."/>
            <person name="Riley R."/>
            <person name="Saito K."/>
            <person name="San Clemente H."/>
            <person name="Shapiro H."/>
            <person name="van Tuinen D."/>
            <person name="Becard G."/>
            <person name="Bonfante P."/>
            <person name="Paszkowski U."/>
            <person name="Shachar-Hill Y.Y."/>
            <person name="Tuskan G.A."/>
            <person name="Young P.W."/>
            <person name="Sanders I.R."/>
            <person name="Henrissat B."/>
            <person name="Rensing S.A."/>
            <person name="Grigoriev I.V."/>
            <person name="Corradi N."/>
            <person name="Roux C."/>
            <person name="Martin F."/>
        </authorList>
    </citation>
    <scope>NUCLEOTIDE SEQUENCE [LARGE SCALE GENOMIC DNA]</scope>
    <source>
        <strain evidence="2 3">DAOM 197198</strain>
    </source>
</reference>
<dbReference type="Proteomes" id="UP000018888">
    <property type="component" value="Unassembled WGS sequence"/>
</dbReference>
<evidence type="ECO:0000313" key="3">
    <source>
        <dbReference type="Proteomes" id="UP000018888"/>
    </source>
</evidence>
<keyword evidence="1" id="KW-1133">Transmembrane helix</keyword>
<feature type="transmembrane region" description="Helical" evidence="1">
    <location>
        <begin position="66"/>
        <end position="89"/>
    </location>
</feature>
<name>A0A2P4Q8P2_RHIID</name>
<dbReference type="AlphaFoldDB" id="A0A2P4Q8P2"/>
<dbReference type="EMBL" id="AUPC02000076">
    <property type="protein sequence ID" value="POG74010.1"/>
    <property type="molecule type" value="Genomic_DNA"/>
</dbReference>
<proteinExistence type="predicted"/>
<keyword evidence="1" id="KW-0812">Transmembrane</keyword>